<dbReference type="Proteomes" id="UP000011991">
    <property type="component" value="Unassembled WGS sequence"/>
</dbReference>
<comment type="caution">
    <text evidence="1">The sequence shown here is derived from an EMBL/GenBank/DDBJ whole genome shotgun (WGS) entry which is preliminary data.</text>
</comment>
<evidence type="ECO:0000313" key="1">
    <source>
        <dbReference type="EMBL" id="EMI18228.1"/>
    </source>
</evidence>
<dbReference type="EMBL" id="ANOG01000690">
    <property type="protein sequence ID" value="EMI18228.1"/>
    <property type="molecule type" value="Genomic_DNA"/>
</dbReference>
<gene>
    <name evidence="1" type="ORF">RMSM_04851</name>
</gene>
<keyword evidence="2" id="KW-1185">Reference proteome</keyword>
<accession>M5RFH8</accession>
<sequence>MSEATRRRSPASDGACDVTSAVALPASASEFCNAFSAPIYQHAFT</sequence>
<proteinExistence type="predicted"/>
<name>M5RFH8_9BACT</name>
<dbReference type="PATRIC" id="fig|1265738.3.peg.4876"/>
<reference evidence="1 2" key="1">
    <citation type="journal article" date="2013" name="Mar. Genomics">
        <title>Expression of sulfatases in Rhodopirellula baltica and the diversity of sulfatases in the genus Rhodopirellula.</title>
        <authorList>
            <person name="Wegner C.E."/>
            <person name="Richter-Heitmann T."/>
            <person name="Klindworth A."/>
            <person name="Klockow C."/>
            <person name="Richter M."/>
            <person name="Achstetter T."/>
            <person name="Glockner F.O."/>
            <person name="Harder J."/>
        </authorList>
    </citation>
    <scope>NUCLEOTIDE SEQUENCE [LARGE SCALE GENOMIC DNA]</scope>
    <source>
        <strain evidence="1 2">SM1</strain>
    </source>
</reference>
<dbReference type="AlphaFoldDB" id="M5RFH8"/>
<evidence type="ECO:0000313" key="2">
    <source>
        <dbReference type="Proteomes" id="UP000011991"/>
    </source>
</evidence>
<protein>
    <submittedName>
        <fullName evidence="1">Uncharacterized protein</fullName>
    </submittedName>
</protein>
<organism evidence="1 2">
    <name type="scientific">Rhodopirellula maiorica SM1</name>
    <dbReference type="NCBI Taxonomy" id="1265738"/>
    <lineage>
        <taxon>Bacteria</taxon>
        <taxon>Pseudomonadati</taxon>
        <taxon>Planctomycetota</taxon>
        <taxon>Planctomycetia</taxon>
        <taxon>Pirellulales</taxon>
        <taxon>Pirellulaceae</taxon>
        <taxon>Novipirellula</taxon>
    </lineage>
</organism>